<comment type="caution">
    <text evidence="14">The sequence shown here is derived from an EMBL/GenBank/DDBJ whole genome shotgun (WGS) entry which is preliminary data.</text>
</comment>
<organism evidence="14 15">
    <name type="scientific">Sanguibacter inulinus</name>
    <dbReference type="NCBI Taxonomy" id="60922"/>
    <lineage>
        <taxon>Bacteria</taxon>
        <taxon>Bacillati</taxon>
        <taxon>Actinomycetota</taxon>
        <taxon>Actinomycetes</taxon>
        <taxon>Micrococcales</taxon>
        <taxon>Sanguibacteraceae</taxon>
        <taxon>Sanguibacter</taxon>
    </lineage>
</organism>
<keyword evidence="5" id="KW-0274">FAD</keyword>
<evidence type="ECO:0000256" key="2">
    <source>
        <dbReference type="ARBA" id="ARBA00008000"/>
    </source>
</evidence>
<evidence type="ECO:0000256" key="11">
    <source>
        <dbReference type="SAM" id="MobiDB-lite"/>
    </source>
</evidence>
<reference evidence="14 15" key="1">
    <citation type="submission" date="2020-07" db="EMBL/GenBank/DDBJ databases">
        <title>MOT database genomes.</title>
        <authorList>
            <person name="Joseph S."/>
            <person name="Aduse-Opoku J."/>
            <person name="Hashim A."/>
            <person name="Wade W."/>
            <person name="Curtis M."/>
        </authorList>
    </citation>
    <scope>NUCLEOTIDE SEQUENCE [LARGE SCALE GENOMIC DNA]</scope>
    <source>
        <strain evidence="14 15">DSM 100099</strain>
    </source>
</reference>
<dbReference type="InterPro" id="IPR004113">
    <property type="entry name" value="FAD-bd_oxidored_4_C"/>
</dbReference>
<sequence length="965" mass="100917">MTAQAPARTTPDDAPEVVAAELRDALRAQFAADQLHLRPIDLAARAHDASHVLLVPDAVVTAQSVDDVVAALRLASAAGRPVTFRSGGTSLSGQASGTGLQVDTRAGFRDVEVLDGGRLVRCGPGATIRSVNARLAPYRRRLGPDPASEVACTVGGVVANNSSGMACGTEASTYATLDSLVVVLPSGTVLDTGHPDADARLESAEPALHAGLLHLRDRVRRDAVSVERIRHLFSMKNTMGYSVNAFLDHDTPVAILEHLLVGSEGTLGFVAQATFRTVPVLPLAATGLLVFATLTDATDALGALTRAGARTLELMDTASLRVVQPSLAPTDPVRSLVLDGHTALLLELQADDAEALAAVTARVDEVAAQLPLALPVSLTVDPAERAALWTLRKGLYTAVAGARPVGTTALLEDVVVPVPALSATMTELDALFDRHGYDDAVVFGHAKDGNLHFMISPRLDDPAELRAFEAFTEDLVELVLRQGGSLKAEHGTGRVMAPFVECQYGPELFAVMTGVKELFDPERLLNPGVVLPDSPRAHLEHLKLVPQVDPRVDACVECGYCEPVCPSKDLTVTPRQRIVLLRTMAAAGPDERAAIGEDFGYDAVDLCAADSLCVTACPVGIDTGKVMKSFRAERAGGSGSPAQRAGDLAARHWGAVGAAARAGLAVAAPLPGGVLGAVTAAARSVLPHELVPSASGDLPGPGRRRRGGQRGSGVPEVVLFPSCVGGIFAAERGADGLLESAEGAFVSLCDRAGAAVVVPDAVDGLCCGTVWQSKGLTDGHRTMAYSTVAALWETSDGGRLPVVTDASSCTHGLRDLGSQLDGTWTERFDRLRIVDAVTFVRESLLARLTVTQRLRTAAVHPTCSTVHLGIVEDLVALAGVVASEVLVPPSWGCCGFAGDRGMLHPELTASATAREAAEVAAYEVARDGRLDAYASANRTCEMGMSRATGRPYVHVLQLLERATRP</sequence>
<dbReference type="InterPro" id="IPR006094">
    <property type="entry name" value="Oxid_FAD_bind_N"/>
</dbReference>
<dbReference type="RefSeq" id="WP_179912149.1">
    <property type="nucleotide sequence ID" value="NZ_JACBYE010000002.1"/>
</dbReference>
<dbReference type="PROSITE" id="PS51379">
    <property type="entry name" value="4FE4S_FER_2"/>
    <property type="match status" value="1"/>
</dbReference>
<evidence type="ECO:0000256" key="1">
    <source>
        <dbReference type="ARBA" id="ARBA00001974"/>
    </source>
</evidence>
<dbReference type="InterPro" id="IPR017896">
    <property type="entry name" value="4Fe4S_Fe-S-bd"/>
</dbReference>
<dbReference type="EMBL" id="JACBYE010000002">
    <property type="protein sequence ID" value="NYS92228.1"/>
    <property type="molecule type" value="Genomic_DNA"/>
</dbReference>
<dbReference type="GO" id="GO:0008720">
    <property type="term" value="F:D-lactate dehydrogenase (NAD+) activity"/>
    <property type="evidence" value="ECO:0007669"/>
    <property type="project" value="TreeGrafter"/>
</dbReference>
<protein>
    <recommendedName>
        <fullName evidence="10">D-lactate dehydrogenase (cytochrome)</fullName>
        <ecNumber evidence="10">1.1.2.4</ecNumber>
    </recommendedName>
</protein>
<dbReference type="Proteomes" id="UP000561011">
    <property type="component" value="Unassembled WGS sequence"/>
</dbReference>
<gene>
    <name evidence="14" type="ORF">HZZ10_01570</name>
</gene>
<evidence type="ECO:0000256" key="7">
    <source>
        <dbReference type="ARBA" id="ARBA00023002"/>
    </source>
</evidence>
<keyword evidence="4" id="KW-0479">Metal-binding</keyword>
<evidence type="ECO:0000256" key="6">
    <source>
        <dbReference type="ARBA" id="ARBA00022946"/>
    </source>
</evidence>
<dbReference type="GO" id="GO:0046872">
    <property type="term" value="F:metal ion binding"/>
    <property type="evidence" value="ECO:0007669"/>
    <property type="project" value="UniProtKB-KW"/>
</dbReference>
<dbReference type="InterPro" id="IPR017900">
    <property type="entry name" value="4Fe4S_Fe_S_CS"/>
</dbReference>
<evidence type="ECO:0000256" key="4">
    <source>
        <dbReference type="ARBA" id="ARBA00022723"/>
    </source>
</evidence>
<dbReference type="PANTHER" id="PTHR11748:SF111">
    <property type="entry name" value="D-LACTATE DEHYDROGENASE, MITOCHONDRIAL-RELATED"/>
    <property type="match status" value="1"/>
</dbReference>
<dbReference type="GO" id="GO:0071949">
    <property type="term" value="F:FAD binding"/>
    <property type="evidence" value="ECO:0007669"/>
    <property type="project" value="InterPro"/>
</dbReference>
<comment type="cofactor">
    <cofactor evidence="1">
        <name>FAD</name>
        <dbReference type="ChEBI" id="CHEBI:57692"/>
    </cofactor>
</comment>
<evidence type="ECO:0000256" key="8">
    <source>
        <dbReference type="ARBA" id="ARBA00023004"/>
    </source>
</evidence>
<keyword evidence="7" id="KW-0560">Oxidoreductase</keyword>
<evidence type="ECO:0000313" key="15">
    <source>
        <dbReference type="Proteomes" id="UP000561011"/>
    </source>
</evidence>
<evidence type="ECO:0000256" key="3">
    <source>
        <dbReference type="ARBA" id="ARBA00022630"/>
    </source>
</evidence>
<keyword evidence="6" id="KW-0809">Transit peptide</keyword>
<evidence type="ECO:0000259" key="12">
    <source>
        <dbReference type="PROSITE" id="PS51379"/>
    </source>
</evidence>
<dbReference type="Pfam" id="PF02913">
    <property type="entry name" value="FAD-oxidase_C"/>
    <property type="match status" value="1"/>
</dbReference>
<evidence type="ECO:0000256" key="10">
    <source>
        <dbReference type="ARBA" id="ARBA00038897"/>
    </source>
</evidence>
<comment type="similarity">
    <text evidence="2">Belongs to the FAD-binding oxidoreductase/transferase type 4 family.</text>
</comment>
<keyword evidence="3" id="KW-0285">Flavoprotein</keyword>
<dbReference type="GO" id="GO:1903457">
    <property type="term" value="P:lactate catabolic process"/>
    <property type="evidence" value="ECO:0007669"/>
    <property type="project" value="TreeGrafter"/>
</dbReference>
<dbReference type="AlphaFoldDB" id="A0A853ETK9"/>
<accession>A0A853ETK9</accession>
<evidence type="ECO:0000259" key="13">
    <source>
        <dbReference type="PROSITE" id="PS51387"/>
    </source>
</evidence>
<dbReference type="SUPFAM" id="SSF46548">
    <property type="entry name" value="alpha-helical ferredoxin"/>
    <property type="match status" value="1"/>
</dbReference>
<dbReference type="Gene3D" id="3.30.70.2740">
    <property type="match status" value="1"/>
</dbReference>
<proteinExistence type="inferred from homology"/>
<feature type="region of interest" description="Disordered" evidence="11">
    <location>
        <begin position="691"/>
        <end position="713"/>
    </location>
</feature>
<dbReference type="Gene3D" id="3.30.43.10">
    <property type="entry name" value="Uridine Diphospho-n-acetylenolpyruvylglucosamine Reductase, domain 2"/>
    <property type="match status" value="1"/>
</dbReference>
<feature type="domain" description="4Fe-4S ferredoxin-type" evidence="12">
    <location>
        <begin position="544"/>
        <end position="575"/>
    </location>
</feature>
<dbReference type="InterPro" id="IPR016169">
    <property type="entry name" value="FAD-bd_PCMH_sub2"/>
</dbReference>
<dbReference type="InterPro" id="IPR009051">
    <property type="entry name" value="Helical_ferredxn"/>
</dbReference>
<dbReference type="InterPro" id="IPR036318">
    <property type="entry name" value="FAD-bd_PCMH-like_sf"/>
</dbReference>
<evidence type="ECO:0000256" key="5">
    <source>
        <dbReference type="ARBA" id="ARBA00022827"/>
    </source>
</evidence>
<dbReference type="PANTHER" id="PTHR11748">
    <property type="entry name" value="D-LACTATE DEHYDROGENASE"/>
    <property type="match status" value="1"/>
</dbReference>
<dbReference type="SUPFAM" id="SSF56176">
    <property type="entry name" value="FAD-binding/transporter-associated domain-like"/>
    <property type="match status" value="1"/>
</dbReference>
<dbReference type="EC" id="1.1.2.4" evidence="10"/>
<dbReference type="PROSITE" id="PS51387">
    <property type="entry name" value="FAD_PCMH"/>
    <property type="match status" value="1"/>
</dbReference>
<keyword evidence="9" id="KW-0411">Iron-sulfur</keyword>
<dbReference type="Pfam" id="PF01565">
    <property type="entry name" value="FAD_binding_4"/>
    <property type="match status" value="1"/>
</dbReference>
<feature type="domain" description="FAD-binding PCMH-type" evidence="13">
    <location>
        <begin position="52"/>
        <end position="280"/>
    </location>
</feature>
<dbReference type="Pfam" id="PF13183">
    <property type="entry name" value="Fer4_8"/>
    <property type="match status" value="1"/>
</dbReference>
<keyword evidence="8" id="KW-0408">Iron</keyword>
<keyword evidence="15" id="KW-1185">Reference proteome</keyword>
<dbReference type="InterPro" id="IPR016164">
    <property type="entry name" value="FAD-linked_Oxase-like_C"/>
</dbReference>
<dbReference type="GO" id="GO:0004458">
    <property type="term" value="F:D-lactate dehydrogenase (cytochrome) activity"/>
    <property type="evidence" value="ECO:0007669"/>
    <property type="project" value="UniProtKB-EC"/>
</dbReference>
<dbReference type="Gene3D" id="1.10.1060.10">
    <property type="entry name" value="Alpha-helical ferredoxin"/>
    <property type="match status" value="1"/>
</dbReference>
<name>A0A853ETK9_9MICO</name>
<dbReference type="Gene3D" id="3.30.465.10">
    <property type="match status" value="1"/>
</dbReference>
<evidence type="ECO:0000256" key="9">
    <source>
        <dbReference type="ARBA" id="ARBA00023014"/>
    </source>
</evidence>
<dbReference type="SUPFAM" id="SSF55103">
    <property type="entry name" value="FAD-linked oxidases, C-terminal domain"/>
    <property type="match status" value="1"/>
</dbReference>
<dbReference type="InterPro" id="IPR016166">
    <property type="entry name" value="FAD-bd_PCMH"/>
</dbReference>
<dbReference type="PROSITE" id="PS00198">
    <property type="entry name" value="4FE4S_FER_1"/>
    <property type="match status" value="1"/>
</dbReference>
<evidence type="ECO:0000313" key="14">
    <source>
        <dbReference type="EMBL" id="NYS92228.1"/>
    </source>
</evidence>
<dbReference type="GO" id="GO:0051536">
    <property type="term" value="F:iron-sulfur cluster binding"/>
    <property type="evidence" value="ECO:0007669"/>
    <property type="project" value="UniProtKB-KW"/>
</dbReference>
<dbReference type="InterPro" id="IPR016167">
    <property type="entry name" value="FAD-bd_PCMH_sub1"/>
</dbReference>